<reference evidence="1 2" key="1">
    <citation type="submission" date="2024-09" db="EMBL/GenBank/DDBJ databases">
        <title>The Natural Products Discovery Center: Release of the First 8490 Sequenced Strains for Exploring Actinobacteria Biosynthetic Diversity.</title>
        <authorList>
            <person name="Kalkreuter E."/>
            <person name="Kautsar S.A."/>
            <person name="Yang D."/>
            <person name="Bader C.D."/>
            <person name="Teijaro C.N."/>
            <person name="Fluegel L."/>
            <person name="Davis C.M."/>
            <person name="Simpson J.R."/>
            <person name="Lauterbach L."/>
            <person name="Steele A.D."/>
            <person name="Gui C."/>
            <person name="Meng S."/>
            <person name="Li G."/>
            <person name="Viehrig K."/>
            <person name="Ye F."/>
            <person name="Su P."/>
            <person name="Kiefer A.F."/>
            <person name="Nichols A."/>
            <person name="Cepeda A.J."/>
            <person name="Yan W."/>
            <person name="Fan B."/>
            <person name="Jiang Y."/>
            <person name="Adhikari A."/>
            <person name="Zheng C.-J."/>
            <person name="Schuster L."/>
            <person name="Cowan T.M."/>
            <person name="Smanski M.J."/>
            <person name="Chevrette M.G."/>
            <person name="De Carvalho L.P.S."/>
            <person name="Shen B."/>
        </authorList>
    </citation>
    <scope>NUCLEOTIDE SEQUENCE [LARGE SCALE GENOMIC DNA]</scope>
    <source>
        <strain evidence="1 2">NPDC058428</strain>
    </source>
</reference>
<evidence type="ECO:0000313" key="2">
    <source>
        <dbReference type="Proteomes" id="UP001598352"/>
    </source>
</evidence>
<dbReference type="Proteomes" id="UP001598352">
    <property type="component" value="Unassembled WGS sequence"/>
</dbReference>
<accession>A0ABW6EX21</accession>
<name>A0ABW6EX21_9ACTN</name>
<evidence type="ECO:0000313" key="1">
    <source>
        <dbReference type="EMBL" id="MFD4820997.1"/>
    </source>
</evidence>
<dbReference type="RefSeq" id="WP_382769594.1">
    <property type="nucleotide sequence ID" value="NZ_JBHXKZ010000001.1"/>
</dbReference>
<organism evidence="1 2">
    <name type="scientific">Streptomyces rubiginosohelvolus</name>
    <dbReference type="NCBI Taxonomy" id="67362"/>
    <lineage>
        <taxon>Bacteria</taxon>
        <taxon>Bacillati</taxon>
        <taxon>Actinomycetota</taxon>
        <taxon>Actinomycetes</taxon>
        <taxon>Kitasatosporales</taxon>
        <taxon>Streptomycetaceae</taxon>
        <taxon>Streptomyces</taxon>
    </lineage>
</organism>
<gene>
    <name evidence="1" type="ORF">ACFWOQ_00280</name>
</gene>
<comment type="caution">
    <text evidence="1">The sequence shown here is derived from an EMBL/GenBank/DDBJ whole genome shotgun (WGS) entry which is preliminary data.</text>
</comment>
<keyword evidence="2" id="KW-1185">Reference proteome</keyword>
<protein>
    <submittedName>
        <fullName evidence="1">Uncharacterized protein</fullName>
    </submittedName>
</protein>
<proteinExistence type="predicted"/>
<sequence>MEEILTSEVPGLYGGLKDAESSPSTYVWYLSSDFLDSHVRADRTAFEISERVPGTPLIEDVSMDDN</sequence>
<dbReference type="EMBL" id="JBHXKZ010000001">
    <property type="protein sequence ID" value="MFD4820997.1"/>
    <property type="molecule type" value="Genomic_DNA"/>
</dbReference>